<feature type="transmembrane region" description="Helical" evidence="9">
    <location>
        <begin position="12"/>
        <end position="33"/>
    </location>
</feature>
<feature type="domain" description="SLC41A/MgtE integral membrane" evidence="10">
    <location>
        <begin position="51"/>
        <end position="175"/>
    </location>
</feature>
<keyword evidence="3" id="KW-0813">Transport</keyword>
<feature type="transmembrane region" description="Helical" evidence="9">
    <location>
        <begin position="45"/>
        <end position="65"/>
    </location>
</feature>
<feature type="transmembrane region" description="Helical" evidence="9">
    <location>
        <begin position="159"/>
        <end position="180"/>
    </location>
</feature>
<keyword evidence="4 9" id="KW-0812">Transmembrane</keyword>
<dbReference type="InterPro" id="IPR036739">
    <property type="entry name" value="SLC41_membr_dom_sf"/>
</dbReference>
<evidence type="ECO:0000256" key="5">
    <source>
        <dbReference type="ARBA" id="ARBA00022842"/>
    </source>
</evidence>
<keyword evidence="12" id="KW-1185">Reference proteome</keyword>
<dbReference type="eggNOG" id="arCOG00624">
    <property type="taxonomic scope" value="Archaea"/>
</dbReference>
<evidence type="ECO:0000256" key="9">
    <source>
        <dbReference type="SAM" id="Phobius"/>
    </source>
</evidence>
<keyword evidence="5" id="KW-0460">Magnesium</keyword>
<evidence type="ECO:0000256" key="4">
    <source>
        <dbReference type="ARBA" id="ARBA00022692"/>
    </source>
</evidence>
<protein>
    <submittedName>
        <fullName evidence="11">Permease, similar to cation transporters</fullName>
    </submittedName>
</protein>
<evidence type="ECO:0000256" key="7">
    <source>
        <dbReference type="ARBA" id="ARBA00023065"/>
    </source>
</evidence>
<comment type="subcellular location">
    <subcellularLocation>
        <location evidence="1">Membrane</location>
        <topology evidence="1">Multi-pass membrane protein</topology>
    </subcellularLocation>
</comment>
<dbReference type="SUPFAM" id="SSF161093">
    <property type="entry name" value="MgtE membrane domain-like"/>
    <property type="match status" value="2"/>
</dbReference>
<feature type="transmembrane region" description="Helical" evidence="9">
    <location>
        <begin position="292"/>
        <end position="318"/>
    </location>
</feature>
<name>W8P5D6_9EURY</name>
<evidence type="ECO:0000256" key="2">
    <source>
        <dbReference type="ARBA" id="ARBA00009749"/>
    </source>
</evidence>
<gene>
    <name evidence="11" type="ORF">BD01_1058</name>
</gene>
<dbReference type="PANTHER" id="PTHR16228">
    <property type="entry name" value="DIVALENT CATION TRANSPORTER SOLUTE CARRIER FAMILY 41"/>
    <property type="match status" value="1"/>
</dbReference>
<feature type="transmembrane region" description="Helical" evidence="9">
    <location>
        <begin position="186"/>
        <end position="205"/>
    </location>
</feature>
<accession>W8P5D6</accession>
<dbReference type="AlphaFoldDB" id="W8P5D6"/>
<dbReference type="PANTHER" id="PTHR16228:SF7">
    <property type="entry name" value="SLC41A_MGTE INTEGRAL MEMBRANE DOMAIN-CONTAINING PROTEIN"/>
    <property type="match status" value="1"/>
</dbReference>
<evidence type="ECO:0000313" key="11">
    <source>
        <dbReference type="EMBL" id="AHL22675.1"/>
    </source>
</evidence>
<evidence type="ECO:0000256" key="1">
    <source>
        <dbReference type="ARBA" id="ARBA00004141"/>
    </source>
</evidence>
<dbReference type="GO" id="GO:0008324">
    <property type="term" value="F:monoatomic cation transmembrane transporter activity"/>
    <property type="evidence" value="ECO:0007669"/>
    <property type="project" value="InterPro"/>
</dbReference>
<feature type="transmembrane region" description="Helical" evidence="9">
    <location>
        <begin position="242"/>
        <end position="264"/>
    </location>
</feature>
<evidence type="ECO:0000256" key="8">
    <source>
        <dbReference type="ARBA" id="ARBA00023136"/>
    </source>
</evidence>
<dbReference type="eggNOG" id="arCOG00625">
    <property type="taxonomic scope" value="Archaea"/>
</dbReference>
<keyword evidence="7" id="KW-0406">Ion transport</keyword>
<dbReference type="InterPro" id="IPR045349">
    <property type="entry name" value="SLC41A1-3"/>
</dbReference>
<feature type="transmembrane region" description="Helical" evidence="9">
    <location>
        <begin position="120"/>
        <end position="147"/>
    </location>
</feature>
<dbReference type="GO" id="GO:0016020">
    <property type="term" value="C:membrane"/>
    <property type="evidence" value="ECO:0007669"/>
    <property type="project" value="UniProtKB-SubCell"/>
</dbReference>
<comment type="similarity">
    <text evidence="2">Belongs to the SLC41A transporter family.</text>
</comment>
<keyword evidence="6 9" id="KW-1133">Transmembrane helix</keyword>
<dbReference type="Proteomes" id="UP000019434">
    <property type="component" value="Chromosome"/>
</dbReference>
<feature type="transmembrane region" description="Helical" evidence="9">
    <location>
        <begin position="217"/>
        <end position="236"/>
    </location>
</feature>
<organism evidence="11 12">
    <name type="scientific">Thermococcus nautili</name>
    <dbReference type="NCBI Taxonomy" id="195522"/>
    <lineage>
        <taxon>Archaea</taxon>
        <taxon>Methanobacteriati</taxon>
        <taxon>Methanobacteriota</taxon>
        <taxon>Thermococci</taxon>
        <taxon>Thermococcales</taxon>
        <taxon>Thermococcaceae</taxon>
        <taxon>Thermococcus</taxon>
    </lineage>
</organism>
<feature type="transmembrane region" description="Helical" evidence="9">
    <location>
        <begin position="86"/>
        <end position="108"/>
    </location>
</feature>
<dbReference type="Gene3D" id="1.10.357.20">
    <property type="entry name" value="SLC41 divalent cation transporters, integral membrane domain"/>
    <property type="match status" value="2"/>
</dbReference>
<dbReference type="HOGENOM" id="CLU_054505_0_0_2"/>
<proteinExistence type="inferred from homology"/>
<dbReference type="InterPro" id="IPR006667">
    <property type="entry name" value="SLC41_membr_dom"/>
</dbReference>
<evidence type="ECO:0000313" key="12">
    <source>
        <dbReference type="Proteomes" id="UP000019434"/>
    </source>
</evidence>
<dbReference type="OrthoDB" id="86118at2157"/>
<dbReference type="Pfam" id="PF01769">
    <property type="entry name" value="MgtE"/>
    <property type="match status" value="2"/>
</dbReference>
<dbReference type="EMBL" id="CP007264">
    <property type="protein sequence ID" value="AHL22675.1"/>
    <property type="molecule type" value="Genomic_DNA"/>
</dbReference>
<reference evidence="11 12" key="1">
    <citation type="submission" date="2014-02" db="EMBL/GenBank/DDBJ databases">
        <title>Genome Sequence of an Hyperthermophilic Archaeon, Thermococcus nautili 30-1, producing viral vesicles.</title>
        <authorList>
            <person name="Oberto J."/>
            <person name="Gaudin M."/>
            <person name="Cossu M."/>
            <person name="Gorlas A."/>
            <person name="Slesarev A."/>
            <person name="Marguet E."/>
            <person name="Forterre P."/>
        </authorList>
    </citation>
    <scope>NUCLEOTIDE SEQUENCE [LARGE SCALE GENOMIC DNA]</scope>
    <source>
        <strain evidence="11 12">30-1</strain>
    </source>
</reference>
<dbReference type="RefSeq" id="WP_042693172.1">
    <property type="nucleotide sequence ID" value="NZ_CP007264.1"/>
</dbReference>
<dbReference type="GeneID" id="24957451"/>
<keyword evidence="8 9" id="KW-0472">Membrane</keyword>
<feature type="transmembrane region" description="Helical" evidence="9">
    <location>
        <begin position="330"/>
        <end position="351"/>
    </location>
</feature>
<sequence length="387" mass="42344">MSFGDKVRNAFRVSLPSLVLSLVIGFFGGTFLGKYLDRIRKSYPGLLVILPGMMGLRGNVFSSMASRFSTMLYLGELEPSMKDRKVLENVVIAMLLSLIPVTLLWAIGVIRGIRYHAFEILFIVIGSTILVSLILGYFTAGITILAFKRDVDPDSLAAPLVASMGDLLTIPTLIGFILLLEASGKAFWTLNGASLLLLLVLWFLSRVRFAEFLKYKQLFTTITALAMLSLISGFTLERFSGLIASTVILGFAYPSILSSFGNYGSIIAAKTSTKLNLGEIESYFSREPFEEILALLLTAPIMGVLINLFSAGIAYLLLGLEPRFALELAVTYPLMALFIMLYAYSLSYVLFQHNIDPDSVAIPLIANNSDIFGTLYVVAIAKLMVGA</sequence>
<evidence type="ECO:0000256" key="6">
    <source>
        <dbReference type="ARBA" id="ARBA00022989"/>
    </source>
</evidence>
<evidence type="ECO:0000259" key="10">
    <source>
        <dbReference type="Pfam" id="PF01769"/>
    </source>
</evidence>
<feature type="domain" description="SLC41A/MgtE integral membrane" evidence="10">
    <location>
        <begin position="254"/>
        <end position="379"/>
    </location>
</feature>
<dbReference type="KEGG" id="tnu:BD01_1058"/>
<dbReference type="STRING" id="195522.BD01_1058"/>
<evidence type="ECO:0000256" key="3">
    <source>
        <dbReference type="ARBA" id="ARBA00022448"/>
    </source>
</evidence>